<proteinExistence type="predicted"/>
<keyword evidence="3" id="KW-1185">Reference proteome</keyword>
<name>A0ABV6CHY7_9RHOB</name>
<evidence type="ECO:0000313" key="3">
    <source>
        <dbReference type="Proteomes" id="UP001589795"/>
    </source>
</evidence>
<dbReference type="RefSeq" id="WP_265507360.1">
    <property type="nucleotide sequence ID" value="NZ_JAOTBE010000029.1"/>
</dbReference>
<dbReference type="Proteomes" id="UP001589795">
    <property type="component" value="Unassembled WGS sequence"/>
</dbReference>
<evidence type="ECO:0000256" key="1">
    <source>
        <dbReference type="SAM" id="SignalP"/>
    </source>
</evidence>
<evidence type="ECO:0008006" key="4">
    <source>
        <dbReference type="Google" id="ProtNLM"/>
    </source>
</evidence>
<dbReference type="EMBL" id="JBHLWQ010000004">
    <property type="protein sequence ID" value="MFC0198861.1"/>
    <property type="molecule type" value="Genomic_DNA"/>
</dbReference>
<dbReference type="SUPFAM" id="SSF53807">
    <property type="entry name" value="Helical backbone' metal receptor"/>
    <property type="match status" value="1"/>
</dbReference>
<reference evidence="2 3" key="1">
    <citation type="submission" date="2024-09" db="EMBL/GenBank/DDBJ databases">
        <authorList>
            <person name="Sun Q."/>
            <person name="Mori K."/>
        </authorList>
    </citation>
    <scope>NUCLEOTIDE SEQUENCE [LARGE SCALE GENOMIC DNA]</scope>
    <source>
        <strain evidence="2 3">CCM 7904</strain>
    </source>
</reference>
<feature type="signal peptide" evidence="1">
    <location>
        <begin position="1"/>
        <end position="20"/>
    </location>
</feature>
<feature type="chain" id="PRO_5046005027" description="Iron complex transport system substrate-binding protein" evidence="1">
    <location>
        <begin position="21"/>
        <end position="84"/>
    </location>
</feature>
<accession>A0ABV6CHY7</accession>
<dbReference type="Gene3D" id="3.40.50.1980">
    <property type="entry name" value="Nitrogenase molybdenum iron protein domain"/>
    <property type="match status" value="1"/>
</dbReference>
<keyword evidence="1" id="KW-0732">Signal</keyword>
<evidence type="ECO:0000313" key="2">
    <source>
        <dbReference type="EMBL" id="MFC0198861.1"/>
    </source>
</evidence>
<organism evidence="2 3">
    <name type="scientific">Paracoccus rhizosphaerae</name>
    <dbReference type="NCBI Taxonomy" id="1133347"/>
    <lineage>
        <taxon>Bacteria</taxon>
        <taxon>Pseudomonadati</taxon>
        <taxon>Pseudomonadota</taxon>
        <taxon>Alphaproteobacteria</taxon>
        <taxon>Rhodobacterales</taxon>
        <taxon>Paracoccaceae</taxon>
        <taxon>Paracoccus</taxon>
    </lineage>
</organism>
<comment type="caution">
    <text evidence="2">The sequence shown here is derived from an EMBL/GenBank/DDBJ whole genome shotgun (WGS) entry which is preliminary data.</text>
</comment>
<sequence>MTRFSLIALLVLTAAPAAMAAPADYPLTIDNCGHELTFTARPENVVSIGQATTEILYASGQADRMAGTALWFNAVLPEFADEND</sequence>
<protein>
    <recommendedName>
        <fullName evidence="4">Iron complex transport system substrate-binding protein</fullName>
    </recommendedName>
</protein>
<gene>
    <name evidence="2" type="ORF">ACFFIZ_00460</name>
</gene>